<evidence type="ECO:0000259" key="1">
    <source>
        <dbReference type="Pfam" id="PF00112"/>
    </source>
</evidence>
<name>A0A2P5AS43_PARAD</name>
<evidence type="ECO:0000313" key="2">
    <source>
        <dbReference type="EMBL" id="PON39376.1"/>
    </source>
</evidence>
<dbReference type="GO" id="GO:0008234">
    <property type="term" value="F:cysteine-type peptidase activity"/>
    <property type="evidence" value="ECO:0007669"/>
    <property type="project" value="InterPro"/>
</dbReference>
<feature type="domain" description="Peptidase C1A papain C-terminal" evidence="1">
    <location>
        <begin position="82"/>
        <end position="161"/>
    </location>
</feature>
<dbReference type="SUPFAM" id="SSF54001">
    <property type="entry name" value="Cysteine proteinases"/>
    <property type="match status" value="1"/>
</dbReference>
<organism evidence="2 3">
    <name type="scientific">Parasponia andersonii</name>
    <name type="common">Sponia andersonii</name>
    <dbReference type="NCBI Taxonomy" id="3476"/>
    <lineage>
        <taxon>Eukaryota</taxon>
        <taxon>Viridiplantae</taxon>
        <taxon>Streptophyta</taxon>
        <taxon>Embryophyta</taxon>
        <taxon>Tracheophyta</taxon>
        <taxon>Spermatophyta</taxon>
        <taxon>Magnoliopsida</taxon>
        <taxon>eudicotyledons</taxon>
        <taxon>Gunneridae</taxon>
        <taxon>Pentapetalae</taxon>
        <taxon>rosids</taxon>
        <taxon>fabids</taxon>
        <taxon>Rosales</taxon>
        <taxon>Cannabaceae</taxon>
        <taxon>Parasponia</taxon>
    </lineage>
</organism>
<evidence type="ECO:0000313" key="3">
    <source>
        <dbReference type="Proteomes" id="UP000237105"/>
    </source>
</evidence>
<dbReference type="GO" id="GO:0006508">
    <property type="term" value="P:proteolysis"/>
    <property type="evidence" value="ECO:0007669"/>
    <property type="project" value="InterPro"/>
</dbReference>
<protein>
    <submittedName>
        <fullName evidence="2">Peptidase C1A, papain C-terminal</fullName>
    </submittedName>
</protein>
<dbReference type="InterPro" id="IPR038765">
    <property type="entry name" value="Papain-like_cys_pep_sf"/>
</dbReference>
<dbReference type="EMBL" id="JXTB01000468">
    <property type="protein sequence ID" value="PON39376.1"/>
    <property type="molecule type" value="Genomic_DNA"/>
</dbReference>
<dbReference type="Gene3D" id="3.90.70.10">
    <property type="entry name" value="Cysteine proteinases"/>
    <property type="match status" value="1"/>
</dbReference>
<accession>A0A2P5AS43</accession>
<sequence length="195" mass="22558">MEDLRDGFYAISAAMHVIAEGIPLLEHYSYVGVPLAHGDVISAFRRWLHFRMFHVGRYIYVISNARVYESRSIDWNSRMVLTMITRAPVIFCLHAGQAFVQFHADSEDACYDRTMEDNIQTNNWFYHYVIVYGYNIPNGYFNILNSWGQGWGFNGRARIRFDPNLIDRIVEVVPILPQNQVYNAAVGNINGLLNE</sequence>
<dbReference type="OrthoDB" id="9975743at2759"/>
<reference evidence="3" key="1">
    <citation type="submission" date="2016-06" db="EMBL/GenBank/DDBJ databases">
        <title>Parallel loss of symbiosis genes in relatives of nitrogen-fixing non-legume Parasponia.</title>
        <authorList>
            <person name="Van Velzen R."/>
            <person name="Holmer R."/>
            <person name="Bu F."/>
            <person name="Rutten L."/>
            <person name="Van Zeijl A."/>
            <person name="Liu W."/>
            <person name="Santuari L."/>
            <person name="Cao Q."/>
            <person name="Sharma T."/>
            <person name="Shen D."/>
            <person name="Roswanjaya Y."/>
            <person name="Wardhani T."/>
            <person name="Kalhor M.S."/>
            <person name="Jansen J."/>
            <person name="Van den Hoogen J."/>
            <person name="Gungor B."/>
            <person name="Hartog M."/>
            <person name="Hontelez J."/>
            <person name="Verver J."/>
            <person name="Yang W.-C."/>
            <person name="Schijlen E."/>
            <person name="Repin R."/>
            <person name="Schilthuizen M."/>
            <person name="Schranz E."/>
            <person name="Heidstra R."/>
            <person name="Miyata K."/>
            <person name="Fedorova E."/>
            <person name="Kohlen W."/>
            <person name="Bisseling T."/>
            <person name="Smit S."/>
            <person name="Geurts R."/>
        </authorList>
    </citation>
    <scope>NUCLEOTIDE SEQUENCE [LARGE SCALE GENOMIC DNA]</scope>
    <source>
        <strain evidence="3">cv. WU1-14</strain>
    </source>
</reference>
<dbReference type="Pfam" id="PF00112">
    <property type="entry name" value="Peptidase_C1"/>
    <property type="match status" value="1"/>
</dbReference>
<keyword evidence="3" id="KW-1185">Reference proteome</keyword>
<gene>
    <name evidence="2" type="ORF">PanWU01x14_305550</name>
</gene>
<dbReference type="Proteomes" id="UP000237105">
    <property type="component" value="Unassembled WGS sequence"/>
</dbReference>
<proteinExistence type="predicted"/>
<dbReference type="AlphaFoldDB" id="A0A2P5AS43"/>
<comment type="caution">
    <text evidence="2">The sequence shown here is derived from an EMBL/GenBank/DDBJ whole genome shotgun (WGS) entry which is preliminary data.</text>
</comment>
<dbReference type="InterPro" id="IPR000668">
    <property type="entry name" value="Peptidase_C1A_C"/>
</dbReference>